<dbReference type="RefSeq" id="WP_125045583.1">
    <property type="nucleotide sequence ID" value="NZ_BHZC01000001.1"/>
</dbReference>
<accession>A0A7U9KVU3</accession>
<dbReference type="GeneID" id="95622371"/>
<comment type="caution">
    <text evidence="1">The sequence shown here is derived from an EMBL/GenBank/DDBJ whole genome shotgun (WGS) entry which is preliminary data.</text>
</comment>
<dbReference type="EMBL" id="BHZC01000001">
    <property type="protein sequence ID" value="GCD35716.1"/>
    <property type="molecule type" value="Genomic_DNA"/>
</dbReference>
<dbReference type="AlphaFoldDB" id="A0A7U9KVU3"/>
<name>A0A7U9KVU3_9ACTN</name>
<reference evidence="1 2" key="1">
    <citation type="submission" date="2018-11" db="EMBL/GenBank/DDBJ databases">
        <title>Whole genome sequence of Streptomyces chrestomyceticus NBRC 13444(T).</title>
        <authorList>
            <person name="Komaki H."/>
            <person name="Tamura T."/>
        </authorList>
    </citation>
    <scope>NUCLEOTIDE SEQUENCE [LARGE SCALE GENOMIC DNA]</scope>
    <source>
        <strain evidence="1 2">NBRC 13444</strain>
    </source>
</reference>
<proteinExistence type="predicted"/>
<dbReference type="Proteomes" id="UP000287830">
    <property type="component" value="Unassembled WGS sequence"/>
</dbReference>
<evidence type="ECO:0000313" key="2">
    <source>
        <dbReference type="Proteomes" id="UP000287830"/>
    </source>
</evidence>
<evidence type="ECO:0000313" key="1">
    <source>
        <dbReference type="EMBL" id="GCD35716.1"/>
    </source>
</evidence>
<protein>
    <submittedName>
        <fullName evidence="1">Uncharacterized protein</fullName>
    </submittedName>
</protein>
<gene>
    <name evidence="1" type="ORF">OEIGOIKO_03462</name>
</gene>
<sequence>MQLDIHPGNTRQDARSLDFYLAALAPTPRNLISAIVAFARIDELGWAARSGYPGSDVQWPVQCMVCGWQGERFYSHLRRAKPLKRHQKCAPASDHARALSALNSYATSTCPCRTPHPTREEDVARLIEISIRAWRESDTRRLLAALKHLLDPCPATAQRAAAAKAYATTTQK</sequence>
<dbReference type="OrthoDB" id="4251809at2"/>
<organism evidence="1 2">
    <name type="scientific">Streptomyces chrestomyceticus JCM 4735</name>
    <dbReference type="NCBI Taxonomy" id="1306181"/>
    <lineage>
        <taxon>Bacteria</taxon>
        <taxon>Bacillati</taxon>
        <taxon>Actinomycetota</taxon>
        <taxon>Actinomycetes</taxon>
        <taxon>Kitasatosporales</taxon>
        <taxon>Streptomycetaceae</taxon>
        <taxon>Streptomyces</taxon>
    </lineage>
</organism>